<dbReference type="NCBIfam" id="NF011291">
    <property type="entry name" value="PRK14703.1"/>
    <property type="match status" value="1"/>
</dbReference>
<evidence type="ECO:0000313" key="15">
    <source>
        <dbReference type="Proteomes" id="UP000779809"/>
    </source>
</evidence>
<dbReference type="FunFam" id="2.40.240.10:FF:000001">
    <property type="entry name" value="Glutamine--tRNA ligase"/>
    <property type="match status" value="1"/>
</dbReference>
<dbReference type="InterPro" id="IPR020061">
    <property type="entry name" value="Glu_tRNA_lig_a-bdl"/>
</dbReference>
<keyword evidence="7 8" id="KW-0030">Aminoacyl-tRNA synthetase</keyword>
<dbReference type="InterPro" id="IPR011035">
    <property type="entry name" value="Ribosomal_bL25/Gln-tRNA_synth"/>
</dbReference>
<feature type="short sequence motif" description="'HIGH' region" evidence="8">
    <location>
        <begin position="48"/>
        <end position="58"/>
    </location>
</feature>
<keyword evidence="4 8" id="KW-0547">Nucleotide-binding</keyword>
<evidence type="ECO:0000256" key="6">
    <source>
        <dbReference type="ARBA" id="ARBA00022917"/>
    </source>
</evidence>
<dbReference type="AlphaFoldDB" id="A0A932ENS3"/>
<dbReference type="HAMAP" id="MF_00126">
    <property type="entry name" value="Gln_tRNA_synth"/>
    <property type="match status" value="1"/>
</dbReference>
<dbReference type="GO" id="GO:0005524">
    <property type="term" value="F:ATP binding"/>
    <property type="evidence" value="ECO:0007669"/>
    <property type="project" value="UniProtKB-UniRule"/>
</dbReference>
<dbReference type="GO" id="GO:0006424">
    <property type="term" value="P:glutamyl-tRNA aminoacylation"/>
    <property type="evidence" value="ECO:0007669"/>
    <property type="project" value="UniProtKB-UniRule"/>
</dbReference>
<feature type="region of interest" description="Disordered" evidence="10">
    <location>
        <begin position="1"/>
        <end position="21"/>
    </location>
</feature>
<dbReference type="PANTHER" id="PTHR43097">
    <property type="entry name" value="GLUTAMINE-TRNA LIGASE"/>
    <property type="match status" value="1"/>
</dbReference>
<feature type="binding site" evidence="8">
    <location>
        <position position="225"/>
    </location>
    <ligand>
        <name>L-glutamine</name>
        <dbReference type="ChEBI" id="CHEBI:58359"/>
    </ligand>
</feature>
<dbReference type="FunFam" id="3.90.800.10:FF:000001">
    <property type="entry name" value="Glutamine--tRNA ligase"/>
    <property type="match status" value="1"/>
</dbReference>
<accession>A0A932ENS3</accession>
<dbReference type="Gene3D" id="3.40.50.620">
    <property type="entry name" value="HUPs"/>
    <property type="match status" value="1"/>
</dbReference>
<proteinExistence type="inferred from homology"/>
<evidence type="ECO:0000256" key="10">
    <source>
        <dbReference type="SAM" id="MobiDB-lite"/>
    </source>
</evidence>
<dbReference type="EMBL" id="JACPNR010000006">
    <property type="protein sequence ID" value="MBI2678015.1"/>
    <property type="molecule type" value="Genomic_DNA"/>
</dbReference>
<keyword evidence="5 8" id="KW-0067">ATP-binding</keyword>
<comment type="subcellular location">
    <subcellularLocation>
        <location evidence="8">Cytoplasm</location>
    </subcellularLocation>
</comment>
<protein>
    <recommendedName>
        <fullName evidence="8">Glutamine--tRNA ligase</fullName>
        <ecNumber evidence="8">6.1.1.18</ecNumber>
    </recommendedName>
    <alternativeName>
        <fullName evidence="8">Glutaminyl-tRNA synthetase</fullName>
        <shortName evidence="8">GlnRS</shortName>
    </alternativeName>
</protein>
<dbReference type="PANTHER" id="PTHR43097:SF5">
    <property type="entry name" value="GLUTAMATE--TRNA LIGASE"/>
    <property type="match status" value="1"/>
</dbReference>
<keyword evidence="2 8" id="KW-0963">Cytoplasm</keyword>
<evidence type="ECO:0000256" key="2">
    <source>
        <dbReference type="ARBA" id="ARBA00022490"/>
    </source>
</evidence>
<comment type="similarity">
    <text evidence="1 8 9">Belongs to the class-I aminoacyl-tRNA synthetase family.</text>
</comment>
<feature type="binding site" evidence="8">
    <location>
        <position position="81"/>
    </location>
    <ligand>
        <name>L-glutamine</name>
        <dbReference type="ChEBI" id="CHEBI:58359"/>
    </ligand>
</feature>
<dbReference type="EC" id="6.1.1.18" evidence="8"/>
<name>A0A932ENS3_9BACT</name>
<dbReference type="Gene3D" id="2.40.240.10">
    <property type="entry name" value="Ribosomal Protein L25, Chain P"/>
    <property type="match status" value="2"/>
</dbReference>
<comment type="subunit">
    <text evidence="8">Monomer.</text>
</comment>
<dbReference type="Pfam" id="PF20974">
    <property type="entry name" value="tRNA-synt_1c_C2"/>
    <property type="match status" value="1"/>
</dbReference>
<reference evidence="14" key="1">
    <citation type="submission" date="2020-07" db="EMBL/GenBank/DDBJ databases">
        <title>Huge and variable diversity of episymbiotic CPR bacteria and DPANN archaea in groundwater ecosystems.</title>
        <authorList>
            <person name="He C.Y."/>
            <person name="Keren R."/>
            <person name="Whittaker M."/>
            <person name="Farag I.F."/>
            <person name="Doudna J."/>
            <person name="Cate J.H.D."/>
            <person name="Banfield J.F."/>
        </authorList>
    </citation>
    <scope>NUCLEOTIDE SEQUENCE</scope>
    <source>
        <strain evidence="14">NC_groundwater_580_Pr5_B-0.1um_64_19</strain>
    </source>
</reference>
<dbReference type="InterPro" id="IPR000924">
    <property type="entry name" value="Glu/Gln-tRNA-synth"/>
</dbReference>
<feature type="binding site" evidence="8">
    <location>
        <begin position="49"/>
        <end position="51"/>
    </location>
    <ligand>
        <name>ATP</name>
        <dbReference type="ChEBI" id="CHEBI:30616"/>
    </ligand>
</feature>
<dbReference type="InterPro" id="IPR004514">
    <property type="entry name" value="Gln-tRNA-synth"/>
</dbReference>
<dbReference type="GO" id="GO:0004819">
    <property type="term" value="F:glutamine-tRNA ligase activity"/>
    <property type="evidence" value="ECO:0007669"/>
    <property type="project" value="UniProtKB-UniRule"/>
</dbReference>
<dbReference type="InterPro" id="IPR020059">
    <property type="entry name" value="Glu/Gln-tRNA-synth_Ib_codon-bd"/>
</dbReference>
<feature type="binding site" evidence="8">
    <location>
        <position position="244"/>
    </location>
    <ligand>
        <name>ATP</name>
        <dbReference type="ChEBI" id="CHEBI:30616"/>
    </ligand>
</feature>
<evidence type="ECO:0000259" key="12">
    <source>
        <dbReference type="Pfam" id="PF03950"/>
    </source>
</evidence>
<dbReference type="Proteomes" id="UP000779809">
    <property type="component" value="Unassembled WGS sequence"/>
</dbReference>
<gene>
    <name evidence="8" type="primary">glnS</name>
    <name evidence="14" type="ORF">HYX28_04490</name>
</gene>
<dbReference type="Gene3D" id="3.90.800.10">
    <property type="entry name" value="Glutamyl-tRNA Synthetase, Domain 3"/>
    <property type="match status" value="1"/>
</dbReference>
<dbReference type="FunFam" id="1.10.1160.10:FF:000001">
    <property type="entry name" value="Glutamine--tRNA ligase"/>
    <property type="match status" value="1"/>
</dbReference>
<dbReference type="Gene3D" id="1.10.1160.10">
    <property type="entry name" value="Glutamyl-trna Synthetase, Domain 2"/>
    <property type="match status" value="1"/>
</dbReference>
<evidence type="ECO:0000259" key="11">
    <source>
        <dbReference type="Pfam" id="PF00749"/>
    </source>
</evidence>
<dbReference type="PRINTS" id="PR00987">
    <property type="entry name" value="TRNASYNTHGLU"/>
</dbReference>
<feature type="domain" description="Glutamyl/glutaminyl-tRNA synthetase class Ib anti-codon binding" evidence="12">
    <location>
        <begin position="352"/>
        <end position="452"/>
    </location>
</feature>
<dbReference type="InterPro" id="IPR020056">
    <property type="entry name" value="Rbsml_bL25/Gln-tRNA_synth_N"/>
</dbReference>
<evidence type="ECO:0000256" key="1">
    <source>
        <dbReference type="ARBA" id="ARBA00005594"/>
    </source>
</evidence>
<evidence type="ECO:0000256" key="8">
    <source>
        <dbReference type="HAMAP-Rule" id="MF_00126"/>
    </source>
</evidence>
<feature type="domain" description="tRNA synthetases class I (E and Q) anti-codon binding" evidence="13">
    <location>
        <begin position="470"/>
        <end position="546"/>
    </location>
</feature>
<keyword evidence="3 8" id="KW-0436">Ligase</keyword>
<dbReference type="GO" id="GO:0006425">
    <property type="term" value="P:glutaminyl-tRNA aminoacylation"/>
    <property type="evidence" value="ECO:0007669"/>
    <property type="project" value="UniProtKB-UniRule"/>
</dbReference>
<dbReference type="InterPro" id="IPR020058">
    <property type="entry name" value="Glu/Gln-tRNA-synth_Ib_cat-dom"/>
</dbReference>
<dbReference type="InterPro" id="IPR014729">
    <property type="entry name" value="Rossmann-like_a/b/a_fold"/>
</dbReference>
<evidence type="ECO:0000256" key="7">
    <source>
        <dbReference type="ARBA" id="ARBA00023146"/>
    </source>
</evidence>
<comment type="catalytic activity">
    <reaction evidence="8">
        <text>tRNA(Gln) + L-glutamine + ATP = L-glutaminyl-tRNA(Gln) + AMP + diphosphate</text>
        <dbReference type="Rhea" id="RHEA:20121"/>
        <dbReference type="Rhea" id="RHEA-COMP:9662"/>
        <dbReference type="Rhea" id="RHEA-COMP:9681"/>
        <dbReference type="ChEBI" id="CHEBI:30616"/>
        <dbReference type="ChEBI" id="CHEBI:33019"/>
        <dbReference type="ChEBI" id="CHEBI:58359"/>
        <dbReference type="ChEBI" id="CHEBI:78442"/>
        <dbReference type="ChEBI" id="CHEBI:78521"/>
        <dbReference type="ChEBI" id="CHEBI:456215"/>
        <dbReference type="EC" id="6.1.1.18"/>
    </reaction>
</comment>
<dbReference type="InterPro" id="IPR049437">
    <property type="entry name" value="tRNA-synt_1c_C2"/>
</dbReference>
<dbReference type="InterPro" id="IPR050132">
    <property type="entry name" value="Gln/Glu-tRNA_Ligase"/>
</dbReference>
<sequence>MSAPNLKANTGNAAPPNPKPSNFIRDIIVRDLEAKKFGDAQVQTRFPPEPNGYLHIGHCKAICLDFQLADEFGGKTNLRFDDTNPEKEEQEYVDSIMADVRWLGFEWEGLHYASDYFDQLHAWAVKLIEAGKAYVDDLTADEIRQHRGTLTEPGKNSPYRDRSVAENLDLFERMRQGEFPNGAKVLRAKIDMAAPNINLRDPVMYRILHAEHHRTGAKWCIYPMYDYAHGQSDSLERVTHSMCTLEFTDHQPIYRWYIEQLGIFPSQQIEFDRLNLTYTLLSKRKLRQLVQEKRVAGWDDPRMPTISGIRRRGYTPEAMRNFVAAVGVSRTNGSTDFAMLEHFVREDLNKRAHRAMAVLKPLKLVIDNYPEGQVEEMEAVNNPEDPGAGVRKVPFARELFIDQDDFKEEPPKGYFRLSPGREVRLRFAYFVTATSVVKNAAGEVVEVHATYDPATRGGNNPPDGRKVKGTIHWVCARHAVEAELRLYDKLFTKPDPNDVPEGQEFTANLNAQSLEVATTAKLEPSLASAKPGDRYQFERVGYFCADPDSKPGKLVFNRTVALKDSWAKQEKRGGAK</sequence>
<dbReference type="SUPFAM" id="SSF50715">
    <property type="entry name" value="Ribosomal protein L25-like"/>
    <property type="match status" value="1"/>
</dbReference>
<evidence type="ECO:0000256" key="9">
    <source>
        <dbReference type="RuleBase" id="RU363037"/>
    </source>
</evidence>
<evidence type="ECO:0000256" key="4">
    <source>
        <dbReference type="ARBA" id="ARBA00022741"/>
    </source>
</evidence>
<keyword evidence="6 8" id="KW-0648">Protein biosynthesis</keyword>
<evidence type="ECO:0000313" key="14">
    <source>
        <dbReference type="EMBL" id="MBI2678015.1"/>
    </source>
</evidence>
<evidence type="ECO:0000256" key="3">
    <source>
        <dbReference type="ARBA" id="ARBA00022598"/>
    </source>
</evidence>
<dbReference type="CDD" id="cd00807">
    <property type="entry name" value="GlnRS_core"/>
    <property type="match status" value="1"/>
</dbReference>
<feature type="domain" description="Glutamyl/glutaminyl-tRNA synthetase class Ib catalytic" evidence="11">
    <location>
        <begin position="41"/>
        <end position="349"/>
    </location>
</feature>
<dbReference type="GO" id="GO:0005829">
    <property type="term" value="C:cytosol"/>
    <property type="evidence" value="ECO:0007669"/>
    <property type="project" value="TreeGrafter"/>
</dbReference>
<feature type="short sequence motif" description="'KMSKS' region" evidence="8">
    <location>
        <begin position="280"/>
        <end position="284"/>
    </location>
</feature>
<dbReference type="Pfam" id="PF00749">
    <property type="entry name" value="tRNA-synt_1c"/>
    <property type="match status" value="1"/>
</dbReference>
<dbReference type="FunFam" id="3.40.50.620:FF:000037">
    <property type="entry name" value="Glutamine--tRNA ligase cytoplasmic"/>
    <property type="match status" value="1"/>
</dbReference>
<feature type="binding site" evidence="8">
    <location>
        <begin position="273"/>
        <end position="274"/>
    </location>
    <ligand>
        <name>ATP</name>
        <dbReference type="ChEBI" id="CHEBI:30616"/>
    </ligand>
</feature>
<evidence type="ECO:0000256" key="5">
    <source>
        <dbReference type="ARBA" id="ARBA00022840"/>
    </source>
</evidence>
<comment type="caution">
    <text evidence="14">The sequence shown here is derived from an EMBL/GenBank/DDBJ whole genome shotgun (WGS) entry which is preliminary data.</text>
</comment>
<dbReference type="NCBIfam" id="TIGR00440">
    <property type="entry name" value="glnS"/>
    <property type="match status" value="1"/>
</dbReference>
<evidence type="ECO:0000259" key="13">
    <source>
        <dbReference type="Pfam" id="PF20974"/>
    </source>
</evidence>
<dbReference type="InterPro" id="IPR022861">
    <property type="entry name" value="Gln_tRNA_ligase_bac"/>
</dbReference>
<organism evidence="14 15">
    <name type="scientific">Candidatus Korobacter versatilis</name>
    <dbReference type="NCBI Taxonomy" id="658062"/>
    <lineage>
        <taxon>Bacteria</taxon>
        <taxon>Pseudomonadati</taxon>
        <taxon>Acidobacteriota</taxon>
        <taxon>Terriglobia</taxon>
        <taxon>Terriglobales</taxon>
        <taxon>Candidatus Korobacteraceae</taxon>
        <taxon>Candidatus Korobacter</taxon>
    </lineage>
</organism>
<comment type="caution">
    <text evidence="8">Lacks conserved residue(s) required for the propagation of feature annotation.</text>
</comment>
<dbReference type="Pfam" id="PF03950">
    <property type="entry name" value="tRNA-synt_1c_C"/>
    <property type="match status" value="1"/>
</dbReference>
<dbReference type="SUPFAM" id="SSF52374">
    <property type="entry name" value="Nucleotidylyl transferase"/>
    <property type="match status" value="1"/>
</dbReference>
<feature type="binding site" evidence="8">
    <location>
        <begin position="281"/>
        <end position="283"/>
    </location>
    <ligand>
        <name>ATP</name>
        <dbReference type="ChEBI" id="CHEBI:30616"/>
    </ligand>
</feature>